<evidence type="ECO:0000256" key="4">
    <source>
        <dbReference type="ARBA" id="ARBA00022692"/>
    </source>
</evidence>
<dbReference type="InterPro" id="IPR050363">
    <property type="entry name" value="MIP/Aquaporin"/>
</dbReference>
<dbReference type="SUPFAM" id="SSF81338">
    <property type="entry name" value="Aquaporin-like"/>
    <property type="match status" value="1"/>
</dbReference>
<dbReference type="AlphaFoldDB" id="A0A7M5V3Y8"/>
<dbReference type="GO" id="GO:0015250">
    <property type="term" value="F:water channel activity"/>
    <property type="evidence" value="ECO:0007669"/>
    <property type="project" value="TreeGrafter"/>
</dbReference>
<feature type="transmembrane region" description="Helical" evidence="8">
    <location>
        <begin position="233"/>
        <end position="255"/>
    </location>
</feature>
<dbReference type="InterPro" id="IPR000425">
    <property type="entry name" value="MIP"/>
</dbReference>
<keyword evidence="6 8" id="KW-0472">Membrane</keyword>
<protein>
    <submittedName>
        <fullName evidence="9">Uncharacterized protein</fullName>
    </submittedName>
</protein>
<comment type="similarity">
    <text evidence="2 7">Belongs to the MIP/aquaporin (TC 1.A.8) family.</text>
</comment>
<accession>A0A7M5V3Y8</accession>
<dbReference type="PANTHER" id="PTHR43829:SF9">
    <property type="entry name" value="AQUAPORIN-9"/>
    <property type="match status" value="1"/>
</dbReference>
<dbReference type="NCBIfam" id="TIGR00861">
    <property type="entry name" value="MIP"/>
    <property type="match status" value="1"/>
</dbReference>
<keyword evidence="5 8" id="KW-1133">Transmembrane helix</keyword>
<dbReference type="GeneID" id="136809502"/>
<evidence type="ECO:0000313" key="9">
    <source>
        <dbReference type="EnsemblMetazoa" id="CLYHEMP009396.1"/>
    </source>
</evidence>
<dbReference type="InterPro" id="IPR023271">
    <property type="entry name" value="Aquaporin-like"/>
</dbReference>
<feature type="transmembrane region" description="Helical" evidence="8">
    <location>
        <begin position="55"/>
        <end position="76"/>
    </location>
</feature>
<name>A0A7M5V3Y8_9CNID</name>
<dbReference type="CDD" id="cd00333">
    <property type="entry name" value="MIP"/>
    <property type="match status" value="1"/>
</dbReference>
<organism evidence="9 10">
    <name type="scientific">Clytia hemisphaerica</name>
    <dbReference type="NCBI Taxonomy" id="252671"/>
    <lineage>
        <taxon>Eukaryota</taxon>
        <taxon>Metazoa</taxon>
        <taxon>Cnidaria</taxon>
        <taxon>Hydrozoa</taxon>
        <taxon>Hydroidolina</taxon>
        <taxon>Leptothecata</taxon>
        <taxon>Obeliida</taxon>
        <taxon>Clytiidae</taxon>
        <taxon>Clytia</taxon>
    </lineage>
</organism>
<evidence type="ECO:0000256" key="3">
    <source>
        <dbReference type="ARBA" id="ARBA00022448"/>
    </source>
</evidence>
<dbReference type="Pfam" id="PF00230">
    <property type="entry name" value="MIP"/>
    <property type="match status" value="1"/>
</dbReference>
<dbReference type="PROSITE" id="PS00221">
    <property type="entry name" value="MIP"/>
    <property type="match status" value="1"/>
</dbReference>
<dbReference type="PRINTS" id="PR02019">
    <property type="entry name" value="AQUAPORIN7"/>
</dbReference>
<evidence type="ECO:0000256" key="7">
    <source>
        <dbReference type="RuleBase" id="RU000477"/>
    </source>
</evidence>
<dbReference type="OrthoDB" id="3222at2759"/>
<feature type="transmembrane region" description="Helical" evidence="8">
    <location>
        <begin position="182"/>
        <end position="206"/>
    </location>
</feature>
<dbReference type="Gene3D" id="1.20.1080.10">
    <property type="entry name" value="Glycerol uptake facilitator protein"/>
    <property type="match status" value="1"/>
</dbReference>
<keyword evidence="4 7" id="KW-0812">Transmembrane</keyword>
<dbReference type="EnsemblMetazoa" id="CLYHEMT009396.1">
    <property type="protein sequence ID" value="CLYHEMP009396.1"/>
    <property type="gene ID" value="CLYHEMG009396"/>
</dbReference>
<dbReference type="PRINTS" id="PR00783">
    <property type="entry name" value="MINTRINSICP"/>
</dbReference>
<evidence type="ECO:0000256" key="2">
    <source>
        <dbReference type="ARBA" id="ARBA00006175"/>
    </source>
</evidence>
<dbReference type="GO" id="GO:0015254">
    <property type="term" value="F:glycerol channel activity"/>
    <property type="evidence" value="ECO:0007669"/>
    <property type="project" value="TreeGrafter"/>
</dbReference>
<feature type="transmembrane region" description="Helical" evidence="8">
    <location>
        <begin position="153"/>
        <end position="170"/>
    </location>
</feature>
<comment type="subcellular location">
    <subcellularLocation>
        <location evidence="1">Membrane</location>
        <topology evidence="1">Multi-pass membrane protein</topology>
    </subcellularLocation>
</comment>
<evidence type="ECO:0000256" key="5">
    <source>
        <dbReference type="ARBA" id="ARBA00022989"/>
    </source>
</evidence>
<feature type="transmembrane region" description="Helical" evidence="8">
    <location>
        <begin position="20"/>
        <end position="43"/>
    </location>
</feature>
<keyword evidence="3 7" id="KW-0813">Transport</keyword>
<reference evidence="9" key="1">
    <citation type="submission" date="2021-01" db="UniProtKB">
        <authorList>
            <consortium name="EnsemblMetazoa"/>
        </authorList>
    </citation>
    <scope>IDENTIFICATION</scope>
</reference>
<keyword evidence="10" id="KW-1185">Reference proteome</keyword>
<evidence type="ECO:0000256" key="1">
    <source>
        <dbReference type="ARBA" id="ARBA00004141"/>
    </source>
</evidence>
<sequence length="283" mass="30344">MDRLIKKYGGTAPENIRLFLAEFMGTFILMMFGIGSVASAVLGEGKVGTYISINFGWGIGCALGVYWSAGISGGHINPAVTLAMVVCGRLHPSKLPVYWIAQFLGSFMASALCFGLYKDLIYLHDGSSIDLTLGTAGIFSTYPHDGVGKGTTFGDQVVGTMLLVGTVFALTDKRNSPPNSGILPLIIGLVVFVIGISFGINCGYGINPARDLIPRIFTAIAGWGSEPFKANGYWFWIPVFGQFFGGVLGALLYVITVELHHPKETEAERMGLLETAKQEENEA</sequence>
<dbReference type="RefSeq" id="XP_066922144.1">
    <property type="nucleotide sequence ID" value="XM_067066043.1"/>
</dbReference>
<dbReference type="PANTHER" id="PTHR43829">
    <property type="entry name" value="AQUAPORIN OR AQUAGLYCEROPORIN RELATED"/>
    <property type="match status" value="1"/>
</dbReference>
<proteinExistence type="inferred from homology"/>
<evidence type="ECO:0000256" key="8">
    <source>
        <dbReference type="SAM" id="Phobius"/>
    </source>
</evidence>
<dbReference type="InterPro" id="IPR022357">
    <property type="entry name" value="MIP_CS"/>
</dbReference>
<feature type="transmembrane region" description="Helical" evidence="8">
    <location>
        <begin position="97"/>
        <end position="117"/>
    </location>
</feature>
<evidence type="ECO:0000256" key="6">
    <source>
        <dbReference type="ARBA" id="ARBA00023136"/>
    </source>
</evidence>
<dbReference type="GO" id="GO:0016323">
    <property type="term" value="C:basolateral plasma membrane"/>
    <property type="evidence" value="ECO:0007669"/>
    <property type="project" value="TreeGrafter"/>
</dbReference>
<evidence type="ECO:0000313" key="10">
    <source>
        <dbReference type="Proteomes" id="UP000594262"/>
    </source>
</evidence>
<dbReference type="Proteomes" id="UP000594262">
    <property type="component" value="Unplaced"/>
</dbReference>